<dbReference type="AlphaFoldDB" id="A0A0G4H3V5"/>
<dbReference type="OrthoDB" id="194358at2759"/>
<feature type="repeat" description="ANK" evidence="3">
    <location>
        <begin position="726"/>
        <end position="758"/>
    </location>
</feature>
<keyword evidence="1" id="KW-0677">Repeat</keyword>
<keyword evidence="2 3" id="KW-0040">ANK repeat</keyword>
<dbReference type="PANTHER" id="PTHR24201:SF16">
    <property type="entry name" value="ANKYRIN-1-LIKE-RELATED"/>
    <property type="match status" value="1"/>
</dbReference>
<proteinExistence type="predicted"/>
<dbReference type="PROSITE" id="PS50088">
    <property type="entry name" value="ANK_REPEAT"/>
    <property type="match status" value="7"/>
</dbReference>
<feature type="repeat" description="ANK" evidence="3">
    <location>
        <begin position="761"/>
        <end position="787"/>
    </location>
</feature>
<dbReference type="InterPro" id="IPR002110">
    <property type="entry name" value="Ankyrin_rpt"/>
</dbReference>
<evidence type="ECO:0000313" key="5">
    <source>
        <dbReference type="Proteomes" id="UP000041254"/>
    </source>
</evidence>
<accession>A0A0G4H3V5</accession>
<dbReference type="Proteomes" id="UP000041254">
    <property type="component" value="Unassembled WGS sequence"/>
</dbReference>
<gene>
    <name evidence="4" type="ORF">Vbra_6533</name>
</gene>
<feature type="repeat" description="ANK" evidence="3">
    <location>
        <begin position="796"/>
        <end position="820"/>
    </location>
</feature>
<dbReference type="EMBL" id="CDMY01000982">
    <property type="protein sequence ID" value="CEM38357.1"/>
    <property type="molecule type" value="Genomic_DNA"/>
</dbReference>
<evidence type="ECO:0000313" key="4">
    <source>
        <dbReference type="EMBL" id="CEM38357.1"/>
    </source>
</evidence>
<sequence>MASPLGKLSIRVRNKALSRAHVRVVEARERKTVEQELEKAVEKGEKMERGGGVTAGFGGVEIGLEANRGTEIREKTEEKSFVRIEYGKLKESSDWTTIDPGRDATLSSFEWTYISIVIEDSAYQLLNQLIHPEEHPNGIAIIRANPPYVSLLAETIEAANIEAKEAAFRLNNVATKLVLTSKSMARGVSVGLEKKKGREAHEEADASQLWIWQMDTFCPKDAFRLVPKAFPDKTLAVSPLMGNKLVVASPTAKTDAMNTKGEAKFEQWIMETAEMQDIFQPMAGALCGSLCCQPSKEQLLVSPDIQFEQGNEERRGSSKFDDETVSLKCVGLPDCVVGVKTSGNIKSLVLMKKDRGVPMEALWCCSQPTKTVSLFEACAEGHKEAVLQIIKAKGIKCLQEADEEGFTPLHYAAQNGHEDICRDIVLKGGKDLIKKQTKVQGEPTVLHLAAKKGRMKVVTILLELGGVDLLTLKDPQGDTPFHNAALAGHVGVLKAMHAKGGRPLLDQQGWYGNCAIHWAAQKGHVDAVNLFMEWGGIQKELQRRDKDDSAPFHMAAYFGHVGVLRAMHAKRGNALLDQQGKFGFFAIHWAACSAAYNGHVGAVNLLMELGRIAELSKRDGNNNTPFHIAAMNGQVAVLMAMHAKGGRPLLDQHSNSGDFAIHWAAYYGHLDAVNLFMELGGTAELSKRDGNNDTPFHVAARGGHVGVLRAMHAKGGNALLEQQGQGGFYPIHLAAGKGHVDAVNLLVELGGRKELDKRNENNNTPFHSAAMNGHVAVLKVMHAKGGNRLLDQQGAGGFYVIHLAAQQGHVDAVNVLMELGGIAELGKRDGVNDTPFHKAAFVGHVDVLKAMHAKGGNTLLDQQGTFGYYAIHIAAQEGHVDAANLLVELSGIAELSKRDKDNATPFHVAALDGHVGVLKAMHAKGGNGLLDQQDDVREEEAWKGHVEAVKLLVSWGGVQMPSKKTNKGKTPLDMAESDEMRKLLNSYR</sequence>
<protein>
    <submittedName>
        <fullName evidence="4">Uncharacterized protein</fullName>
    </submittedName>
</protein>
<dbReference type="PhylomeDB" id="A0A0G4H3V5"/>
<feature type="repeat" description="ANK" evidence="3">
    <location>
        <begin position="656"/>
        <end position="688"/>
    </location>
</feature>
<reference evidence="4 5" key="1">
    <citation type="submission" date="2014-11" db="EMBL/GenBank/DDBJ databases">
        <authorList>
            <person name="Zhu J."/>
            <person name="Qi W."/>
            <person name="Song R."/>
        </authorList>
    </citation>
    <scope>NUCLEOTIDE SEQUENCE [LARGE SCALE GENOMIC DNA]</scope>
</reference>
<dbReference type="OMA" id="IFNTHTI"/>
<evidence type="ECO:0000256" key="3">
    <source>
        <dbReference type="PROSITE-ProRule" id="PRU00023"/>
    </source>
</evidence>
<dbReference type="VEuPathDB" id="CryptoDB:Vbra_6533"/>
<feature type="repeat" description="ANK" evidence="3">
    <location>
        <begin position="691"/>
        <end position="723"/>
    </location>
</feature>
<feature type="repeat" description="ANK" evidence="3">
    <location>
        <begin position="404"/>
        <end position="437"/>
    </location>
</feature>
<evidence type="ECO:0000256" key="1">
    <source>
        <dbReference type="ARBA" id="ARBA00022737"/>
    </source>
</evidence>
<dbReference type="SUPFAM" id="SSF48403">
    <property type="entry name" value="Ankyrin repeat"/>
    <property type="match status" value="2"/>
</dbReference>
<dbReference type="InterPro" id="IPR050776">
    <property type="entry name" value="Ank_Repeat/CDKN_Inhibitor"/>
</dbReference>
<dbReference type="InterPro" id="IPR036770">
    <property type="entry name" value="Ankyrin_rpt-contain_sf"/>
</dbReference>
<name>A0A0G4H3V5_VITBC</name>
<dbReference type="Gene3D" id="1.25.40.20">
    <property type="entry name" value="Ankyrin repeat-containing domain"/>
    <property type="match status" value="5"/>
</dbReference>
<dbReference type="Pfam" id="PF12796">
    <property type="entry name" value="Ank_2"/>
    <property type="match status" value="5"/>
</dbReference>
<dbReference type="STRING" id="1169540.A0A0G4H3V5"/>
<keyword evidence="5" id="KW-1185">Reference proteome</keyword>
<dbReference type="SMART" id="SM00248">
    <property type="entry name" value="ANK"/>
    <property type="match status" value="16"/>
</dbReference>
<dbReference type="InParanoid" id="A0A0G4H3V5"/>
<dbReference type="PROSITE" id="PS50297">
    <property type="entry name" value="ANK_REP_REGION"/>
    <property type="match status" value="5"/>
</dbReference>
<evidence type="ECO:0000256" key="2">
    <source>
        <dbReference type="ARBA" id="ARBA00023043"/>
    </source>
</evidence>
<organism evidence="4 5">
    <name type="scientific">Vitrella brassicaformis (strain CCMP3155)</name>
    <dbReference type="NCBI Taxonomy" id="1169540"/>
    <lineage>
        <taxon>Eukaryota</taxon>
        <taxon>Sar</taxon>
        <taxon>Alveolata</taxon>
        <taxon>Colpodellida</taxon>
        <taxon>Vitrellaceae</taxon>
        <taxon>Vitrella</taxon>
    </lineage>
</organism>
<feature type="repeat" description="ANK" evidence="3">
    <location>
        <begin position="441"/>
        <end position="465"/>
    </location>
</feature>
<dbReference type="PANTHER" id="PTHR24201">
    <property type="entry name" value="ANK_REP_REGION DOMAIN-CONTAINING PROTEIN"/>
    <property type="match status" value="1"/>
</dbReference>
<dbReference type="GO" id="GO:0005634">
    <property type="term" value="C:nucleus"/>
    <property type="evidence" value="ECO:0007669"/>
    <property type="project" value="TreeGrafter"/>
</dbReference>